<dbReference type="InterPro" id="IPR016537">
    <property type="entry name" value="UCP008159_ABC"/>
</dbReference>
<gene>
    <name evidence="1" type="ORF">ArsFIN_40190</name>
</gene>
<sequence>MAQMCYYKLVIIVKIFLQRLLAALTLCYSITVFAHPHSFIDMQNQLQIKEGNLIAMKMTWVMDPMTSADLLYDAQQAKESDEVWKQLSAEVMANVIKQHYFTSLYNKNKLIKFRFYPKEYHLSRKGNQAVLSFTLELAKPEPLTSKTLTVMTYDPSYYVDMTYRSKKQISTLTDTLSQCKIQLITPKPSASMIDYALSLDKGETPQEDLSLGQQFAQKVNIICQ</sequence>
<dbReference type="PIRSF" id="PIRSF008159">
    <property type="entry name" value="UCP008159_ABC"/>
    <property type="match status" value="1"/>
</dbReference>
<organism evidence="1 2">
    <name type="scientific">Arsenophonus nasoniae</name>
    <name type="common">son-killer infecting Nasonia vitripennis</name>
    <dbReference type="NCBI Taxonomy" id="638"/>
    <lineage>
        <taxon>Bacteria</taxon>
        <taxon>Pseudomonadati</taxon>
        <taxon>Pseudomonadota</taxon>
        <taxon>Gammaproteobacteria</taxon>
        <taxon>Enterobacterales</taxon>
        <taxon>Morganellaceae</taxon>
        <taxon>Arsenophonus</taxon>
    </lineage>
</organism>
<dbReference type="AlphaFoldDB" id="A0A4P7L2Y0"/>
<accession>A0A4P7L2Y0</accession>
<dbReference type="Proteomes" id="UP000295134">
    <property type="component" value="Chromosome"/>
</dbReference>
<dbReference type="KEGG" id="ans:ArsFIN_40190"/>
<dbReference type="Pfam" id="PF06226">
    <property type="entry name" value="DUF1007"/>
    <property type="match status" value="1"/>
</dbReference>
<dbReference type="EMBL" id="CP038613">
    <property type="protein sequence ID" value="QBY45420.1"/>
    <property type="molecule type" value="Genomic_DNA"/>
</dbReference>
<protein>
    <recommendedName>
        <fullName evidence="3">DUF1007 family protein</fullName>
    </recommendedName>
</protein>
<proteinExistence type="predicted"/>
<evidence type="ECO:0008006" key="3">
    <source>
        <dbReference type="Google" id="ProtNLM"/>
    </source>
</evidence>
<name>A0A4P7L2Y0_9GAMM</name>
<reference evidence="1 2" key="1">
    <citation type="submission" date="2019-03" db="EMBL/GenBank/DDBJ databases">
        <title>Long-read sequencing reveals hyperdense prophage content in a complex bacterial symbiont genome.</title>
        <authorList>
            <person name="Frost C.L."/>
            <person name="Siozios S."/>
            <person name="Nadal-Jimenez P."/>
            <person name="Brockhurst M.A."/>
            <person name="King K.C."/>
            <person name="Darby A.C."/>
            <person name="Hurst G.D.D."/>
        </authorList>
    </citation>
    <scope>NUCLEOTIDE SEQUENCE [LARGE SCALE GENOMIC DNA]</scope>
    <source>
        <strain evidence="1 2">FIN</strain>
    </source>
</reference>
<dbReference type="InterPro" id="IPR010412">
    <property type="entry name" value="DUF1007"/>
</dbReference>
<evidence type="ECO:0000313" key="1">
    <source>
        <dbReference type="EMBL" id="QBY45420.1"/>
    </source>
</evidence>
<evidence type="ECO:0000313" key="2">
    <source>
        <dbReference type="Proteomes" id="UP000295134"/>
    </source>
</evidence>